<reference evidence="1" key="1">
    <citation type="submission" date="2020-08" db="EMBL/GenBank/DDBJ databases">
        <title>Plant Genome Project.</title>
        <authorList>
            <person name="Zhang R.-G."/>
        </authorList>
    </citation>
    <scope>NUCLEOTIDE SEQUENCE</scope>
    <source>
        <strain evidence="1">WSP0</strain>
        <tissue evidence="1">Leaf</tissue>
    </source>
</reference>
<keyword evidence="2" id="KW-1185">Reference proteome</keyword>
<comment type="caution">
    <text evidence="1">The sequence shown here is derived from an EMBL/GenBank/DDBJ whole genome shotgun (WGS) entry which is preliminary data.</text>
</comment>
<name>A0AAV6LBI1_9ERIC</name>
<gene>
    <name evidence="1" type="ORF">RHGRI_004885</name>
</gene>
<dbReference type="AlphaFoldDB" id="A0AAV6LBI1"/>
<evidence type="ECO:0000313" key="2">
    <source>
        <dbReference type="Proteomes" id="UP000823749"/>
    </source>
</evidence>
<proteinExistence type="predicted"/>
<dbReference type="EMBL" id="JACTNZ010000002">
    <property type="protein sequence ID" value="KAG5561994.1"/>
    <property type="molecule type" value="Genomic_DNA"/>
</dbReference>
<dbReference type="Proteomes" id="UP000823749">
    <property type="component" value="Chromosome 2"/>
</dbReference>
<organism evidence="1 2">
    <name type="scientific">Rhododendron griersonianum</name>
    <dbReference type="NCBI Taxonomy" id="479676"/>
    <lineage>
        <taxon>Eukaryota</taxon>
        <taxon>Viridiplantae</taxon>
        <taxon>Streptophyta</taxon>
        <taxon>Embryophyta</taxon>
        <taxon>Tracheophyta</taxon>
        <taxon>Spermatophyta</taxon>
        <taxon>Magnoliopsida</taxon>
        <taxon>eudicotyledons</taxon>
        <taxon>Gunneridae</taxon>
        <taxon>Pentapetalae</taxon>
        <taxon>asterids</taxon>
        <taxon>Ericales</taxon>
        <taxon>Ericaceae</taxon>
        <taxon>Ericoideae</taxon>
        <taxon>Rhodoreae</taxon>
        <taxon>Rhododendron</taxon>
    </lineage>
</organism>
<accession>A0AAV6LBI1</accession>
<sequence length="201" mass="22994">MYIHLDGKTSYPNAAPERLHRGLTTLNAVIGDLHGDPIHSMQLDTATTICNPYFAVIDPNSSQSLVTRFRAMMPALPKPEPEIDMQTVGWGIADNDDYVAPIIQEWYQLELEGFPQDPEYVPFDHALYEEWMAAHHEAMIDPLDGISLFMLFLQLEPIAPEEEYFWDPELAWEVAMDLQPNLLQGYAVPNYMTHFIEDDLV</sequence>
<protein>
    <submittedName>
        <fullName evidence="1">Uncharacterized protein</fullName>
    </submittedName>
</protein>
<evidence type="ECO:0000313" key="1">
    <source>
        <dbReference type="EMBL" id="KAG5561994.1"/>
    </source>
</evidence>